<dbReference type="AlphaFoldDB" id="A0A1V1V9H5"/>
<dbReference type="EMBL" id="AP018045">
    <property type="protein sequence ID" value="BAX52043.1"/>
    <property type="molecule type" value="Genomic_DNA"/>
</dbReference>
<reference evidence="1" key="1">
    <citation type="journal article" date="2017" name="Genome Announc.">
        <title>Whole-Genome Sequence of Photobacterium damselae subsp. piscicida Strain 91-197, Isolated from Hybrid Striped Bass (Morone sp.) in the United States.</title>
        <authorList>
            <person name="Teru Y."/>
            <person name="Hikima J."/>
            <person name="Kono T."/>
            <person name="Sakai M."/>
            <person name="Takano T."/>
            <person name="Hawke J.P."/>
            <person name="Takeyama H."/>
            <person name="Aoki T."/>
        </authorList>
    </citation>
    <scope>NUCLEOTIDE SEQUENCE</scope>
    <source>
        <strain evidence="1">91-197</strain>
    </source>
</reference>
<dbReference type="Proteomes" id="UP000218676">
    <property type="component" value="Chromosome 1"/>
</dbReference>
<evidence type="ECO:0000313" key="1">
    <source>
        <dbReference type="EMBL" id="BAX52043.1"/>
    </source>
</evidence>
<dbReference type="PANTHER" id="PTHR40053:SF1">
    <property type="entry name" value="SPORULATION-CONTROL PROTEIN SPO0M"/>
    <property type="match status" value="1"/>
</dbReference>
<evidence type="ECO:0000313" key="4">
    <source>
        <dbReference type="Proteomes" id="UP000516656"/>
    </source>
</evidence>
<accession>A0A1V1V9H5</accession>
<evidence type="ECO:0000313" key="2">
    <source>
        <dbReference type="EMBL" id="QOD56037.1"/>
    </source>
</evidence>
<reference evidence="3" key="2">
    <citation type="submission" date="2017-05" db="EMBL/GenBank/DDBJ databases">
        <title>Whole genome sequence of fish pathogenic bacteria, Photobacterium damselae subsp. piscicida, strain 91-197, isolated from hybrid striped bass (Morone sp.) in USA.</title>
        <authorList>
            <person name="Teru Y."/>
            <person name="Hikima J."/>
            <person name="Kono T."/>
            <person name="Sakai M."/>
            <person name="Takano T."/>
            <person name="Hawke J.P."/>
            <person name="Takeyama H."/>
            <person name="Aoki T."/>
        </authorList>
    </citation>
    <scope>NUCLEOTIDE SEQUENCE [LARGE SCALE GENOMIC DNA]</scope>
    <source>
        <strain evidence="3">91-197</strain>
    </source>
</reference>
<dbReference type="EMBL" id="CP061854">
    <property type="protein sequence ID" value="QOD56037.1"/>
    <property type="molecule type" value="Genomic_DNA"/>
</dbReference>
<name>A0A1V1V9H5_PHODP</name>
<dbReference type="Proteomes" id="UP000516656">
    <property type="component" value="Chromosome 1"/>
</dbReference>
<dbReference type="InterPro" id="IPR009776">
    <property type="entry name" value="Spore_0_M"/>
</dbReference>
<evidence type="ECO:0000313" key="3">
    <source>
        <dbReference type="Proteomes" id="UP000218676"/>
    </source>
</evidence>
<organism evidence="2 4">
    <name type="scientific">Photobacterium damsela subsp. piscicida</name>
    <name type="common">Pasteurella piscicida</name>
    <dbReference type="NCBI Taxonomy" id="38294"/>
    <lineage>
        <taxon>Bacteria</taxon>
        <taxon>Pseudomonadati</taxon>
        <taxon>Pseudomonadota</taxon>
        <taxon>Gammaproteobacteria</taxon>
        <taxon>Vibrionales</taxon>
        <taxon>Vibrionaceae</taxon>
        <taxon>Photobacterium</taxon>
    </lineage>
</organism>
<proteinExistence type="predicted"/>
<dbReference type="PANTHER" id="PTHR40053">
    <property type="entry name" value="SPORULATION-CONTROL PROTEIN SPO0M"/>
    <property type="match status" value="1"/>
</dbReference>
<dbReference type="RefSeq" id="WP_086957605.1">
    <property type="nucleotide sequence ID" value="NZ_AP018045.1"/>
</dbReference>
<protein>
    <submittedName>
        <fullName evidence="2">Sporulation protein</fullName>
    </submittedName>
    <submittedName>
        <fullName evidence="1">Sporulation-control protein spo0M</fullName>
    </submittedName>
</protein>
<dbReference type="Pfam" id="PF07070">
    <property type="entry name" value="Spo0M"/>
    <property type="match status" value="1"/>
</dbReference>
<reference evidence="2 4" key="3">
    <citation type="submission" date="2020-09" db="EMBL/GenBank/DDBJ databases">
        <title>Complete, closed and curated genome sequences of Photobacterium damselae subsp. piscicida isolates from Australia indicate localised evolution and additional plasmid-borne pathogenicity mechanisms.</title>
        <authorList>
            <person name="Baseggio L."/>
            <person name="Silayeva O."/>
            <person name="Buller N."/>
            <person name="Landos M."/>
            <person name="Engelstaedter J."/>
            <person name="Barnes A.C."/>
        </authorList>
    </citation>
    <scope>NUCLEOTIDE SEQUENCE [LARGE SCALE GENOMIC DNA]</scope>
    <source>
        <strain evidence="2 4">AS-16-0540-1</strain>
    </source>
</reference>
<sequence length="242" mass="26894">MFTKLKASLGIGGAKVDTIVDNSVLYQGETLRGTIHIHGGEVTQQVDAIHLKLNTEVQVETEQNSHYEVLTLGSLQLTDSFEIEAHQQLEIPFTLALHDETPITALNASHNQSHVWIETTLDLNFAIDPQDRDYLEIKPLPVVEKILQTIENRGYILAKADVEKGQLRGNGFLSQSGCYQEIEFRNDSMFSDKELELSFVLEGSLVHCLVEVDAGRGDHYFSFSLPLMATDNEIEGVLAGVV</sequence>
<gene>
    <name evidence="2" type="ORF">IC627_12350</name>
    <name evidence="1" type="ORF">PDPUS_1_00668</name>
</gene>